<feature type="domain" description="Macro" evidence="1">
    <location>
        <begin position="158"/>
        <end position="339"/>
    </location>
</feature>
<reference evidence="2" key="2">
    <citation type="submission" date="2025-08" db="UniProtKB">
        <authorList>
            <consortium name="Ensembl"/>
        </authorList>
    </citation>
    <scope>IDENTIFICATION</scope>
</reference>
<evidence type="ECO:0000313" key="2">
    <source>
        <dbReference type="Ensembl" id="ENSGWIP00000011683.1"/>
    </source>
</evidence>
<dbReference type="GO" id="GO:0006974">
    <property type="term" value="P:DNA damage response"/>
    <property type="evidence" value="ECO:0007669"/>
    <property type="project" value="TreeGrafter"/>
</dbReference>
<reference evidence="2" key="1">
    <citation type="submission" date="2020-06" db="EMBL/GenBank/DDBJ databases">
        <authorList>
            <consortium name="Wellcome Sanger Institute Data Sharing"/>
        </authorList>
    </citation>
    <scope>NUCLEOTIDE SEQUENCE [LARGE SCALE GENOMIC DNA]</scope>
</reference>
<reference evidence="2" key="3">
    <citation type="submission" date="2025-09" db="UniProtKB">
        <authorList>
            <consortium name="Ensembl"/>
        </authorList>
    </citation>
    <scope>IDENTIFICATION</scope>
</reference>
<name>A0A8C5G3L5_GOUWI</name>
<proteinExistence type="predicted"/>
<dbReference type="Gene3D" id="3.40.220.10">
    <property type="entry name" value="Leucine Aminopeptidase, subunit E, domain 1"/>
    <property type="match status" value="1"/>
</dbReference>
<accession>A0A8C5G3L5</accession>
<dbReference type="GO" id="GO:0042278">
    <property type="term" value="P:purine nucleoside metabolic process"/>
    <property type="evidence" value="ECO:0007669"/>
    <property type="project" value="TreeGrafter"/>
</dbReference>
<dbReference type="GO" id="GO:0140291">
    <property type="term" value="P:peptidyl-glutamate ADP-deribosylation"/>
    <property type="evidence" value="ECO:0007669"/>
    <property type="project" value="TreeGrafter"/>
</dbReference>
<dbReference type="Proteomes" id="UP000694680">
    <property type="component" value="Chromosome 10"/>
</dbReference>
<dbReference type="PANTHER" id="PTHR11106:SF93">
    <property type="entry name" value="ADP-RIBOSE GLYCOHYDROLASE MACROD1"/>
    <property type="match status" value="1"/>
</dbReference>
<dbReference type="PROSITE" id="PS51154">
    <property type="entry name" value="MACRO"/>
    <property type="match status" value="1"/>
</dbReference>
<dbReference type="GO" id="GO:0005654">
    <property type="term" value="C:nucleoplasm"/>
    <property type="evidence" value="ECO:0007669"/>
    <property type="project" value="TreeGrafter"/>
</dbReference>
<dbReference type="Pfam" id="PF01661">
    <property type="entry name" value="Macro"/>
    <property type="match status" value="1"/>
</dbReference>
<dbReference type="PANTHER" id="PTHR11106">
    <property type="entry name" value="GANGLIOSIDE INDUCED DIFFERENTIATION ASSOCIATED PROTEIN 2-RELATED"/>
    <property type="match status" value="1"/>
</dbReference>
<evidence type="ECO:0000259" key="1">
    <source>
        <dbReference type="PROSITE" id="PS51154"/>
    </source>
</evidence>
<dbReference type="Ensembl" id="ENSGWIT00000013068.1">
    <property type="protein sequence ID" value="ENSGWIP00000011683.1"/>
    <property type="gene ID" value="ENSGWIG00000006873.1"/>
</dbReference>
<evidence type="ECO:0000313" key="3">
    <source>
        <dbReference type="Proteomes" id="UP000694680"/>
    </source>
</evidence>
<keyword evidence="3" id="KW-1185">Reference proteome</keyword>
<dbReference type="CDD" id="cd02908">
    <property type="entry name" value="Macro_OAADPr_deacetylase"/>
    <property type="match status" value="1"/>
</dbReference>
<dbReference type="InterPro" id="IPR043472">
    <property type="entry name" value="Macro_dom-like"/>
</dbReference>
<dbReference type="GO" id="GO:0140293">
    <property type="term" value="F:ADP-ribosylglutamate hydrolase activity"/>
    <property type="evidence" value="ECO:0007669"/>
    <property type="project" value="TreeGrafter"/>
</dbReference>
<dbReference type="SMART" id="SM00506">
    <property type="entry name" value="A1pp"/>
    <property type="match status" value="1"/>
</dbReference>
<dbReference type="NCBIfam" id="NF001664">
    <property type="entry name" value="PRK00431.1-6"/>
    <property type="match status" value="1"/>
</dbReference>
<protein>
    <submittedName>
        <fullName evidence="2">Mono-ADP ribosylhydrolase 1</fullName>
    </submittedName>
</protein>
<dbReference type="SUPFAM" id="SSF52949">
    <property type="entry name" value="Macro domain-like"/>
    <property type="match status" value="1"/>
</dbReference>
<dbReference type="AlphaFoldDB" id="A0A8C5G3L5"/>
<organism evidence="2 3">
    <name type="scientific">Gouania willdenowi</name>
    <name type="common">Blunt-snouted clingfish</name>
    <name type="synonym">Lepadogaster willdenowi</name>
    <dbReference type="NCBI Taxonomy" id="441366"/>
    <lineage>
        <taxon>Eukaryota</taxon>
        <taxon>Metazoa</taxon>
        <taxon>Chordata</taxon>
        <taxon>Craniata</taxon>
        <taxon>Vertebrata</taxon>
        <taxon>Euteleostomi</taxon>
        <taxon>Actinopterygii</taxon>
        <taxon>Neopterygii</taxon>
        <taxon>Teleostei</taxon>
        <taxon>Neoteleostei</taxon>
        <taxon>Acanthomorphata</taxon>
        <taxon>Ovalentaria</taxon>
        <taxon>Blenniimorphae</taxon>
        <taxon>Blenniiformes</taxon>
        <taxon>Gobiesocoidei</taxon>
        <taxon>Gobiesocidae</taxon>
        <taxon>Gobiesocinae</taxon>
        <taxon>Gouania</taxon>
    </lineage>
</organism>
<dbReference type="InterPro" id="IPR002589">
    <property type="entry name" value="Macro_dom"/>
</dbReference>
<sequence>MALQLFARGSRSLINPRTTAGAQFKSTLSLGTPSATGVLQGQAGRLCSTASTGGLWRGTSTSSSSSSPRSRAVCLGRIAVGAALGVGTAVLFQSFHSGSMTAMAFTLDLDSATGDWEKTKDHLLSLSVKDRRQKYRTPSFVPLEDVEVWTPTAGGSKPSYYDRNEKLDQKICVYSGDITKLEIDAIVNAANNSLLGGGGVDGAIHRAAGPLLKKECSSLHGCETGQAKITCGYGLPAKYVIHTVGPIAQGGVGKAEQTALRSCYRNSLIAATDNAARSVAFPCISTGIYGYPPEQAVHQALATVREYLDEHHDKLDRVIFCVFLPKDKELYLQNLPLYFPGPPAETTVRSKL</sequence>